<dbReference type="PROSITE" id="PS00028">
    <property type="entry name" value="ZINC_FINGER_C2H2_1"/>
    <property type="match status" value="1"/>
</dbReference>
<dbReference type="GeneTree" id="ENSGT00940000160303"/>
<feature type="compositionally biased region" description="Low complexity" evidence="10">
    <location>
        <begin position="243"/>
        <end position="252"/>
    </location>
</feature>
<feature type="compositionally biased region" description="Low complexity" evidence="10">
    <location>
        <begin position="259"/>
        <end position="268"/>
    </location>
</feature>
<sequence>MSKQHHPIKDSEGLHLSPRHFPLHSPMSPRPAPLSPLHSPMSPRPAPLSPLHSPMSPRPSPLSPVHHPLFSQTQLPFPQPFSPPSQPQDLVETDFPSDVDTCQLLSPLSQPSLRYGYQDYTQDQSYQQSETHPDPDTLQDYHNHGSQTNLNHQLDRGKNHQLDQQTNHSNRNHQRQLKTHKDHQTPNSYQDPLLDSQTMYSNEQNQQNHHMKQQSLDLQTQLDLQNCNHHQSQQMEVDHHQHQSVQSQQQNQVDHHQHQSVQSQLQNQVHHHQHQSVQSQLQNQVDHHQHQFVQSQLQRQHQADQSQLDHYQHQSVQSQLGHYQHQSVQSQMDHYQHQSVQSQLQSQHQSVQSQRDHYHHQTVQSQLQSQKHQVRLCILAQLQRQEQGQGGGYCPPQPPSQNHSHTQQHTHISYTQTQTHAQSSYMYTQAHTDQQPSPCLYTQPAQSPLTSVETTSTWYPGPQSYSNPYPFPHFHSHPNSNFNSHPQSNPSTHPHHQSKYSLLPNTNPTYSPNPNPNPHPNPNPNPNPSHNPNPNPNPSPNPKTTYSPNPKPTYSPNPNPNPNPTYSPNPNPNPNPTYSPKPNPNPTYSPNPNPTYSPNQNPNPTYSPNPNPNPTYSPNPNTNHNPTYIPNPNPNPTYSSHPNHSPYSYPHLSPQSSPIPHPNQPSPSPSYFPYPNPSPRRSPLYLSPPLLLHGGWESERGVSPAVQQMTTERRGPHANHLNQLNHLNHLNQLNHLKPLYSPPAQQTQMPLTEHLGDYETPNCSRLLCSVCQRVFKSLPALNGHMRSHGGLRGQTGKSQTYRTQKEGVIPGSPVPIVMPVSVPVRLPASHLPCLEEERQEGEDEGRREWKERKKDKRRYPHHHSPLILPCQSTRGAVVFQSVLRSTVQQTYYTPPPMLSPDREGTGLYCSLTTSDMLMSGEQPIKIKPRINVGIGFQADVPPLQDQRHSHSDPHNALVLWTPWDALENSSTQHRVECLLMMSCSSVCPGGGTNSEYALHSLSESRGDFLGTLEKMLLQHWPMTPNSLSSYHYAGSDKWSPVEKRLVKKAFMMYQKDFHRIHKTVGTKSVSQCVEYYYTWKRRLRLNVRNPVGLASTLPEVHPSQPTMNGKMGLHTISTKNACQPIHSGSSCPLFQLQSQTEQLSPQCQAPPRAYPSIPL</sequence>
<dbReference type="GO" id="GO:0006357">
    <property type="term" value="P:regulation of transcription by RNA polymerase II"/>
    <property type="evidence" value="ECO:0007669"/>
    <property type="project" value="TreeGrafter"/>
</dbReference>
<dbReference type="PROSITE" id="PS50157">
    <property type="entry name" value="ZINC_FINGER_C2H2_2"/>
    <property type="match status" value="1"/>
</dbReference>
<dbReference type="SMART" id="SM00717">
    <property type="entry name" value="SANT"/>
    <property type="match status" value="1"/>
</dbReference>
<reference evidence="14" key="2">
    <citation type="submission" date="2025-08" db="UniProtKB">
        <authorList>
            <consortium name="Ensembl"/>
        </authorList>
    </citation>
    <scope>IDENTIFICATION</scope>
</reference>
<evidence type="ECO:0000256" key="10">
    <source>
        <dbReference type="SAM" id="MobiDB-lite"/>
    </source>
</evidence>
<keyword evidence="6" id="KW-0238">DNA-binding</keyword>
<feature type="compositionally biased region" description="Polar residues" evidence="10">
    <location>
        <begin position="291"/>
        <end position="333"/>
    </location>
</feature>
<feature type="compositionally biased region" description="Polar residues" evidence="10">
    <location>
        <begin position="185"/>
        <end position="194"/>
    </location>
</feature>
<keyword evidence="8" id="KW-0539">Nucleus</keyword>
<feature type="compositionally biased region" description="Pro residues" evidence="10">
    <location>
        <begin position="549"/>
        <end position="595"/>
    </location>
</feature>
<feature type="region of interest" description="Disordered" evidence="10">
    <location>
        <begin position="229"/>
        <end position="366"/>
    </location>
</feature>
<name>A0A4W5MX66_9TELE</name>
<dbReference type="Proteomes" id="UP000314982">
    <property type="component" value="Unassembled WGS sequence"/>
</dbReference>
<dbReference type="STRING" id="62062.ENSHHUP00000041985"/>
<reference evidence="14" key="3">
    <citation type="submission" date="2025-09" db="UniProtKB">
        <authorList>
            <consortium name="Ensembl"/>
        </authorList>
    </citation>
    <scope>IDENTIFICATION</scope>
</reference>
<feature type="compositionally biased region" description="Basic residues" evidence="10">
    <location>
        <begin position="170"/>
        <end position="181"/>
    </location>
</feature>
<feature type="region of interest" description="Disordered" evidence="10">
    <location>
        <begin position="1"/>
        <end position="94"/>
    </location>
</feature>
<feature type="compositionally biased region" description="Polar residues" evidence="10">
    <location>
        <begin position="477"/>
        <end position="492"/>
    </location>
</feature>
<evidence type="ECO:0000256" key="5">
    <source>
        <dbReference type="ARBA" id="ARBA00023015"/>
    </source>
</evidence>
<evidence type="ECO:0000313" key="14">
    <source>
        <dbReference type="Ensembl" id="ENSHHUP00000041985.1"/>
    </source>
</evidence>
<evidence type="ECO:0000256" key="3">
    <source>
        <dbReference type="ARBA" id="ARBA00022771"/>
    </source>
</evidence>
<feature type="compositionally biased region" description="Basic and acidic residues" evidence="10">
    <location>
        <begin position="131"/>
        <end position="143"/>
    </location>
</feature>
<keyword evidence="4" id="KW-0862">Zinc</keyword>
<evidence type="ECO:0000259" key="11">
    <source>
        <dbReference type="PROSITE" id="PS50157"/>
    </source>
</evidence>
<dbReference type="SMART" id="SM00355">
    <property type="entry name" value="ZnF_C2H2"/>
    <property type="match status" value="1"/>
</dbReference>
<comment type="subcellular location">
    <subcellularLocation>
        <location evidence="1">Nucleus</location>
    </subcellularLocation>
</comment>
<organism evidence="14 15">
    <name type="scientific">Hucho hucho</name>
    <name type="common">huchen</name>
    <dbReference type="NCBI Taxonomy" id="62062"/>
    <lineage>
        <taxon>Eukaryota</taxon>
        <taxon>Metazoa</taxon>
        <taxon>Chordata</taxon>
        <taxon>Craniata</taxon>
        <taxon>Vertebrata</taxon>
        <taxon>Euteleostomi</taxon>
        <taxon>Actinopterygii</taxon>
        <taxon>Neopterygii</taxon>
        <taxon>Teleostei</taxon>
        <taxon>Protacanthopterygii</taxon>
        <taxon>Salmoniformes</taxon>
        <taxon>Salmonidae</taxon>
        <taxon>Salmoninae</taxon>
        <taxon>Hucho</taxon>
    </lineage>
</organism>
<dbReference type="InterPro" id="IPR009057">
    <property type="entry name" value="Homeodomain-like_sf"/>
</dbReference>
<evidence type="ECO:0000256" key="2">
    <source>
        <dbReference type="ARBA" id="ARBA00022723"/>
    </source>
</evidence>
<keyword evidence="15" id="KW-1185">Reference proteome</keyword>
<feature type="domain" description="SANT" evidence="13">
    <location>
        <begin position="1033"/>
        <end position="1084"/>
    </location>
</feature>
<evidence type="ECO:0000259" key="13">
    <source>
        <dbReference type="PROSITE" id="PS51293"/>
    </source>
</evidence>
<dbReference type="InterPro" id="IPR017884">
    <property type="entry name" value="SANT_dom"/>
</dbReference>
<dbReference type="SUPFAM" id="SSF46689">
    <property type="entry name" value="Homeodomain-like"/>
    <property type="match status" value="1"/>
</dbReference>
<evidence type="ECO:0008006" key="16">
    <source>
        <dbReference type="Google" id="ProtNLM"/>
    </source>
</evidence>
<evidence type="ECO:0000256" key="1">
    <source>
        <dbReference type="ARBA" id="ARBA00004123"/>
    </source>
</evidence>
<dbReference type="Ensembl" id="ENSHHUT00000043586.1">
    <property type="protein sequence ID" value="ENSHHUP00000041985.1"/>
    <property type="gene ID" value="ENSHHUG00000025919.1"/>
</dbReference>
<dbReference type="GO" id="GO:0008270">
    <property type="term" value="F:zinc ion binding"/>
    <property type="evidence" value="ECO:0007669"/>
    <property type="project" value="UniProtKB-KW"/>
</dbReference>
<dbReference type="PROSITE" id="PS51156">
    <property type="entry name" value="ELM2"/>
    <property type="match status" value="1"/>
</dbReference>
<feature type="compositionally biased region" description="Low complexity" evidence="10">
    <location>
        <begin position="618"/>
        <end position="628"/>
    </location>
</feature>
<feature type="compositionally biased region" description="Low complexity" evidence="10">
    <location>
        <begin position="275"/>
        <end position="284"/>
    </location>
</feature>
<dbReference type="InterPro" id="IPR001005">
    <property type="entry name" value="SANT/Myb"/>
</dbReference>
<dbReference type="SMART" id="SM01189">
    <property type="entry name" value="ELM2"/>
    <property type="match status" value="1"/>
</dbReference>
<evidence type="ECO:0000256" key="8">
    <source>
        <dbReference type="ARBA" id="ARBA00023242"/>
    </source>
</evidence>
<dbReference type="Pfam" id="PF01448">
    <property type="entry name" value="ELM2"/>
    <property type="match status" value="1"/>
</dbReference>
<dbReference type="Gene3D" id="1.10.10.60">
    <property type="entry name" value="Homeodomain-like"/>
    <property type="match status" value="1"/>
</dbReference>
<feature type="region of interest" description="Disordered" evidence="10">
    <location>
        <begin position="123"/>
        <end position="194"/>
    </location>
</feature>
<feature type="domain" description="C2H2-type" evidence="11">
    <location>
        <begin position="766"/>
        <end position="793"/>
    </location>
</feature>
<feature type="region of interest" description="Disordered" evidence="10">
    <location>
        <begin position="469"/>
        <end position="676"/>
    </location>
</feature>
<evidence type="ECO:0000256" key="9">
    <source>
        <dbReference type="PROSITE-ProRule" id="PRU00042"/>
    </source>
</evidence>
<evidence type="ECO:0000259" key="12">
    <source>
        <dbReference type="PROSITE" id="PS51156"/>
    </source>
</evidence>
<evidence type="ECO:0000256" key="7">
    <source>
        <dbReference type="ARBA" id="ARBA00023163"/>
    </source>
</evidence>
<dbReference type="InterPro" id="IPR000949">
    <property type="entry name" value="ELM2_dom"/>
</dbReference>
<feature type="compositionally biased region" description="Low complexity" evidence="10">
    <location>
        <begin position="636"/>
        <end position="656"/>
    </location>
</feature>
<dbReference type="AlphaFoldDB" id="A0A4W5MX66"/>
<evidence type="ECO:0000256" key="4">
    <source>
        <dbReference type="ARBA" id="ARBA00022833"/>
    </source>
</evidence>
<evidence type="ECO:0000313" key="15">
    <source>
        <dbReference type="Proteomes" id="UP000314982"/>
    </source>
</evidence>
<accession>A0A4W5MX66</accession>
<feature type="compositionally biased region" description="Pro residues" evidence="10">
    <location>
        <begin position="511"/>
        <end position="541"/>
    </location>
</feature>
<keyword evidence="7" id="KW-0804">Transcription</keyword>
<feature type="region of interest" description="Disordered" evidence="10">
    <location>
        <begin position="833"/>
        <end position="866"/>
    </location>
</feature>
<protein>
    <recommendedName>
        <fullName evidence="16">Transcriptional regulating factor 1</fullName>
    </recommendedName>
</protein>
<feature type="compositionally biased region" description="Low complexity" evidence="10">
    <location>
        <begin position="337"/>
        <end position="353"/>
    </location>
</feature>
<feature type="region of interest" description="Disordered" evidence="10">
    <location>
        <begin position="387"/>
        <end position="446"/>
    </location>
</feature>
<feature type="compositionally biased region" description="Pro residues" evidence="10">
    <location>
        <begin position="657"/>
        <end position="676"/>
    </location>
</feature>
<dbReference type="GO" id="GO:0005667">
    <property type="term" value="C:transcription regulator complex"/>
    <property type="evidence" value="ECO:0007669"/>
    <property type="project" value="TreeGrafter"/>
</dbReference>
<dbReference type="PANTHER" id="PTHR16089">
    <property type="entry name" value="REST COREPRESSOR COREST PROTEIN-RELATED"/>
    <property type="match status" value="1"/>
</dbReference>
<feature type="compositionally biased region" description="Basic residues" evidence="10">
    <location>
        <begin position="853"/>
        <end position="864"/>
    </location>
</feature>
<dbReference type="GO" id="GO:0003714">
    <property type="term" value="F:transcription corepressor activity"/>
    <property type="evidence" value="ECO:0007669"/>
    <property type="project" value="TreeGrafter"/>
</dbReference>
<feature type="compositionally biased region" description="Pro residues" evidence="10">
    <location>
        <begin position="77"/>
        <end position="86"/>
    </location>
</feature>
<dbReference type="PRINTS" id="PR01217">
    <property type="entry name" value="PRICHEXTENSN"/>
</dbReference>
<dbReference type="InterPro" id="IPR051066">
    <property type="entry name" value="Trans_reg/Corepressor"/>
</dbReference>
<dbReference type="PROSITE" id="PS51293">
    <property type="entry name" value="SANT"/>
    <property type="match status" value="1"/>
</dbReference>
<dbReference type="GO" id="GO:0003677">
    <property type="term" value="F:DNA binding"/>
    <property type="evidence" value="ECO:0007669"/>
    <property type="project" value="UniProtKB-KW"/>
</dbReference>
<feature type="compositionally biased region" description="Polar residues" evidence="10">
    <location>
        <begin position="421"/>
        <end position="437"/>
    </location>
</feature>
<dbReference type="GO" id="GO:0000118">
    <property type="term" value="C:histone deacetylase complex"/>
    <property type="evidence" value="ECO:0007669"/>
    <property type="project" value="TreeGrafter"/>
</dbReference>
<feature type="compositionally biased region" description="Pro residues" evidence="10">
    <location>
        <begin position="605"/>
        <end position="617"/>
    </location>
</feature>
<evidence type="ECO:0000256" key="6">
    <source>
        <dbReference type="ARBA" id="ARBA00023125"/>
    </source>
</evidence>
<dbReference type="InterPro" id="IPR013087">
    <property type="entry name" value="Znf_C2H2_type"/>
</dbReference>
<dbReference type="PANTHER" id="PTHR16089:SF19">
    <property type="entry name" value="TRANSCRIPTIONAL-REGULATING FACTOR 1"/>
    <property type="match status" value="1"/>
</dbReference>
<keyword evidence="2" id="KW-0479">Metal-binding</keyword>
<keyword evidence="5" id="KW-0805">Transcription regulation</keyword>
<proteinExistence type="predicted"/>
<dbReference type="Pfam" id="PF13912">
    <property type="entry name" value="zf-C2H2_6"/>
    <property type="match status" value="1"/>
</dbReference>
<reference evidence="15" key="1">
    <citation type="submission" date="2018-06" db="EMBL/GenBank/DDBJ databases">
        <title>Genome assembly of Danube salmon.</title>
        <authorList>
            <person name="Macqueen D.J."/>
            <person name="Gundappa M.K."/>
        </authorList>
    </citation>
    <scope>NUCLEOTIDE SEQUENCE [LARGE SCALE GENOMIC DNA]</scope>
</reference>
<keyword evidence="3 9" id="KW-0863">Zinc-finger</keyword>
<dbReference type="FunFam" id="1.10.10.60:FF:000012">
    <property type="entry name" value="Metastasis-associated 1 family, member 3"/>
    <property type="match status" value="1"/>
</dbReference>
<feature type="compositionally biased region" description="Low complexity" evidence="10">
    <location>
        <begin position="400"/>
        <end position="420"/>
    </location>
</feature>
<dbReference type="Pfam" id="PF00249">
    <property type="entry name" value="Myb_DNA-binding"/>
    <property type="match status" value="1"/>
</dbReference>
<feature type="domain" description="ELM2" evidence="12">
    <location>
        <begin position="928"/>
        <end position="1019"/>
    </location>
</feature>